<proteinExistence type="predicted"/>
<sequence length="72" mass="7821">MTYIKFEHVSGTALINLDQISKITISAAIITFVYLTASTAFTFSSAADALEVLVKIERITNTINIDQLAIQG</sequence>
<accession>A0A6J5Q1Y9</accession>
<evidence type="ECO:0000313" key="2">
    <source>
        <dbReference type="EMBL" id="CAB4193872.1"/>
    </source>
</evidence>
<name>A0A6J5Q1Y9_9CAUD</name>
<dbReference type="EMBL" id="LR796916">
    <property type="protein sequence ID" value="CAB4175611.1"/>
    <property type="molecule type" value="Genomic_DNA"/>
</dbReference>
<gene>
    <name evidence="2" type="ORF">UFOVP1247_243</name>
    <name evidence="1" type="ORF">UFOVP970_283</name>
</gene>
<organism evidence="1">
    <name type="scientific">uncultured Caudovirales phage</name>
    <dbReference type="NCBI Taxonomy" id="2100421"/>
    <lineage>
        <taxon>Viruses</taxon>
        <taxon>Duplodnaviria</taxon>
        <taxon>Heunggongvirae</taxon>
        <taxon>Uroviricota</taxon>
        <taxon>Caudoviricetes</taxon>
        <taxon>Peduoviridae</taxon>
        <taxon>Maltschvirus</taxon>
        <taxon>Maltschvirus maltsch</taxon>
    </lineage>
</organism>
<dbReference type="EMBL" id="LR797195">
    <property type="protein sequence ID" value="CAB4193872.1"/>
    <property type="molecule type" value="Genomic_DNA"/>
</dbReference>
<protein>
    <submittedName>
        <fullName evidence="1">Uncharacterized protein</fullName>
    </submittedName>
</protein>
<evidence type="ECO:0000313" key="1">
    <source>
        <dbReference type="EMBL" id="CAB4175611.1"/>
    </source>
</evidence>
<reference evidence="1" key="1">
    <citation type="submission" date="2020-05" db="EMBL/GenBank/DDBJ databases">
        <authorList>
            <person name="Chiriac C."/>
            <person name="Salcher M."/>
            <person name="Ghai R."/>
            <person name="Kavagutti S V."/>
        </authorList>
    </citation>
    <scope>NUCLEOTIDE SEQUENCE</scope>
</reference>